<evidence type="ECO:0000256" key="8">
    <source>
        <dbReference type="SAM" id="SignalP"/>
    </source>
</evidence>
<proteinExistence type="inferred from homology"/>
<dbReference type="EnsemblMetazoa" id="CJA05894b.1">
    <property type="protein sequence ID" value="CJA05894b.1"/>
    <property type="gene ID" value="WBGene00125098"/>
</dbReference>
<dbReference type="InterPro" id="IPR032816">
    <property type="entry name" value="VTT_dom"/>
</dbReference>
<feature type="signal peptide" evidence="8">
    <location>
        <begin position="1"/>
        <end position="20"/>
    </location>
</feature>
<accession>A0A8R1DMG7</accession>
<feature type="domain" description="VTT" evidence="9">
    <location>
        <begin position="77"/>
        <end position="196"/>
    </location>
</feature>
<evidence type="ECO:0000259" key="9">
    <source>
        <dbReference type="Pfam" id="PF09335"/>
    </source>
</evidence>
<evidence type="ECO:0000256" key="2">
    <source>
        <dbReference type="ARBA" id="ARBA00022692"/>
    </source>
</evidence>
<keyword evidence="3 8" id="KW-0732">Signal</keyword>
<dbReference type="AlphaFoldDB" id="A0A8R1DMG7"/>
<comment type="similarity">
    <text evidence="6">Belongs to the TMEM41 family.</text>
</comment>
<comment type="subcellular location">
    <subcellularLocation>
        <location evidence="1">Membrane</location>
        <topology evidence="1">Multi-pass membrane protein</topology>
    </subcellularLocation>
</comment>
<protein>
    <recommendedName>
        <fullName evidence="9">VTT domain-containing protein</fullName>
    </recommendedName>
</protein>
<keyword evidence="5 7" id="KW-0472">Membrane</keyword>
<evidence type="ECO:0000313" key="10">
    <source>
        <dbReference type="EnsemblMetazoa" id="CJA05894b.1"/>
    </source>
</evidence>
<dbReference type="Proteomes" id="UP000005237">
    <property type="component" value="Unassembled WGS sequence"/>
</dbReference>
<keyword evidence="11" id="KW-1185">Reference proteome</keyword>
<organism evidence="10 11">
    <name type="scientific">Caenorhabditis japonica</name>
    <dbReference type="NCBI Taxonomy" id="281687"/>
    <lineage>
        <taxon>Eukaryota</taxon>
        <taxon>Metazoa</taxon>
        <taxon>Ecdysozoa</taxon>
        <taxon>Nematoda</taxon>
        <taxon>Chromadorea</taxon>
        <taxon>Rhabditida</taxon>
        <taxon>Rhabditina</taxon>
        <taxon>Rhabditomorpha</taxon>
        <taxon>Rhabditoidea</taxon>
        <taxon>Rhabditidae</taxon>
        <taxon>Peloderinae</taxon>
        <taxon>Caenorhabditis</taxon>
    </lineage>
</organism>
<evidence type="ECO:0000256" key="5">
    <source>
        <dbReference type="ARBA" id="ARBA00023136"/>
    </source>
</evidence>
<keyword evidence="2 7" id="KW-0812">Transmembrane</keyword>
<feature type="transmembrane region" description="Helical" evidence="7">
    <location>
        <begin position="211"/>
        <end position="231"/>
    </location>
</feature>
<name>A0A8R1DMG7_CAEJA</name>
<evidence type="ECO:0000256" key="4">
    <source>
        <dbReference type="ARBA" id="ARBA00022989"/>
    </source>
</evidence>
<reference evidence="11" key="1">
    <citation type="submission" date="2010-08" db="EMBL/GenBank/DDBJ databases">
        <authorList>
            <consortium name="Caenorhabditis japonica Sequencing Consortium"/>
            <person name="Wilson R.K."/>
        </authorList>
    </citation>
    <scope>NUCLEOTIDE SEQUENCE [LARGE SCALE GENOMIC DNA]</scope>
    <source>
        <strain evidence="11">DF5081</strain>
    </source>
</reference>
<feature type="transmembrane region" description="Helical" evidence="7">
    <location>
        <begin position="106"/>
        <end position="124"/>
    </location>
</feature>
<dbReference type="PANTHER" id="PTHR43220">
    <property type="match status" value="1"/>
</dbReference>
<dbReference type="PANTHER" id="PTHR43220:SF21">
    <property type="entry name" value="TRANSMEMBRANE PROTEIN 41A"/>
    <property type="match status" value="1"/>
</dbReference>
<reference evidence="10" key="2">
    <citation type="submission" date="2022-06" db="UniProtKB">
        <authorList>
            <consortium name="EnsemblMetazoa"/>
        </authorList>
    </citation>
    <scope>IDENTIFICATION</scope>
    <source>
        <strain evidence="10">DF5081</strain>
    </source>
</reference>
<evidence type="ECO:0000256" key="1">
    <source>
        <dbReference type="ARBA" id="ARBA00004141"/>
    </source>
</evidence>
<evidence type="ECO:0000313" key="11">
    <source>
        <dbReference type="Proteomes" id="UP000005237"/>
    </source>
</evidence>
<evidence type="ECO:0000256" key="3">
    <source>
        <dbReference type="ARBA" id="ARBA00022729"/>
    </source>
</evidence>
<dbReference type="Pfam" id="PF09335">
    <property type="entry name" value="VTT_dom"/>
    <property type="match status" value="1"/>
</dbReference>
<dbReference type="OMA" id="FPYNLLC"/>
<dbReference type="InterPro" id="IPR045014">
    <property type="entry name" value="TM41A/B"/>
</dbReference>
<dbReference type="GO" id="GO:0016020">
    <property type="term" value="C:membrane"/>
    <property type="evidence" value="ECO:0007669"/>
    <property type="project" value="UniProtKB-SubCell"/>
</dbReference>
<sequence>MLRLFALLAVFLLSTFSLFAVWNFGPLPEGVERPRFPRDLDGLQRLSSSLGRYEESHAYYTVLLFSAAYVYKQTFAIPGSFFMNLLAGALFGTLRGVFLVCTLNSLGASFCFILSALFAAPIVDRLLKAKIENLRLMVNAERDRLWVFLLSARVFPFTPHWLLNVSSPFLGVPLWCHTTSVLVGLFPYNLLCVRAGTVLAEVHSMSDVFDFWTLSELFSVSMILLIAARVARRNSMSGLAKGVKVS</sequence>
<feature type="chain" id="PRO_5035864000" description="VTT domain-containing protein" evidence="8">
    <location>
        <begin position="21"/>
        <end position="246"/>
    </location>
</feature>
<evidence type="ECO:0000256" key="7">
    <source>
        <dbReference type="SAM" id="Phobius"/>
    </source>
</evidence>
<keyword evidence="4 7" id="KW-1133">Transmembrane helix</keyword>
<evidence type="ECO:0000256" key="6">
    <source>
        <dbReference type="ARBA" id="ARBA00025797"/>
    </source>
</evidence>